<dbReference type="EMBL" id="JAPNKA010000001">
    <property type="protein sequence ID" value="MCY1081729.1"/>
    <property type="molecule type" value="Genomic_DNA"/>
</dbReference>
<accession>A0ABT4ALL0</accession>
<evidence type="ECO:0000313" key="3">
    <source>
        <dbReference type="Proteomes" id="UP001207654"/>
    </source>
</evidence>
<proteinExistence type="predicted"/>
<keyword evidence="3" id="KW-1185">Reference proteome</keyword>
<reference evidence="2 3" key="1">
    <citation type="submission" date="2022-11" db="EMBL/GenBank/DDBJ databases">
        <title>Minimal conservation of predation-associated metabolite biosynthetic gene clusters underscores biosynthetic potential of Myxococcota including descriptions for ten novel species: Archangium lansinium sp. nov., Myxococcus landrumus sp. nov., Nannocystis bai.</title>
        <authorList>
            <person name="Ahearne A."/>
            <person name="Stevens C."/>
            <person name="Phillips K."/>
        </authorList>
    </citation>
    <scope>NUCLEOTIDE SEQUENCE [LARGE SCALE GENOMIC DNA]</scope>
    <source>
        <strain evidence="2 3">MIWBW</strain>
    </source>
</reference>
<dbReference type="RefSeq" id="WP_267540318.1">
    <property type="nucleotide sequence ID" value="NZ_JAPNKA010000001.1"/>
</dbReference>
<comment type="caution">
    <text evidence="2">The sequence shown here is derived from an EMBL/GenBank/DDBJ whole genome shotgun (WGS) entry which is preliminary data.</text>
</comment>
<dbReference type="PROSITE" id="PS51257">
    <property type="entry name" value="PROKAR_LIPOPROTEIN"/>
    <property type="match status" value="1"/>
</dbReference>
<name>A0ABT4ALL0_9BACT</name>
<feature type="signal peptide" evidence="1">
    <location>
        <begin position="1"/>
        <end position="23"/>
    </location>
</feature>
<gene>
    <name evidence="2" type="ORF">OV287_45495</name>
</gene>
<sequence length="96" mass="10718">MSRRTLRRTFTCLLFVVPTLVLSGCFDYCENLSDTFEDTFDVADILGEANTPSPAGTTCEELCKRAAGYEQVPCRMNNVGTKQESVTCIVNYQCEE</sequence>
<evidence type="ECO:0008006" key="4">
    <source>
        <dbReference type="Google" id="ProtNLM"/>
    </source>
</evidence>
<dbReference type="Proteomes" id="UP001207654">
    <property type="component" value="Unassembled WGS sequence"/>
</dbReference>
<protein>
    <recommendedName>
        <fullName evidence="4">Lipoprotein</fullName>
    </recommendedName>
</protein>
<evidence type="ECO:0000313" key="2">
    <source>
        <dbReference type="EMBL" id="MCY1081729.1"/>
    </source>
</evidence>
<organism evidence="2 3">
    <name type="scientific">Archangium lansingense</name>
    <dbReference type="NCBI Taxonomy" id="2995310"/>
    <lineage>
        <taxon>Bacteria</taxon>
        <taxon>Pseudomonadati</taxon>
        <taxon>Myxococcota</taxon>
        <taxon>Myxococcia</taxon>
        <taxon>Myxococcales</taxon>
        <taxon>Cystobacterineae</taxon>
        <taxon>Archangiaceae</taxon>
        <taxon>Archangium</taxon>
    </lineage>
</organism>
<evidence type="ECO:0000256" key="1">
    <source>
        <dbReference type="SAM" id="SignalP"/>
    </source>
</evidence>
<feature type="chain" id="PRO_5045917315" description="Lipoprotein" evidence="1">
    <location>
        <begin position="24"/>
        <end position="96"/>
    </location>
</feature>
<keyword evidence="1" id="KW-0732">Signal</keyword>